<dbReference type="EMBL" id="JBHEZX010000007">
    <property type="protein sequence ID" value="MFC1411043.1"/>
    <property type="molecule type" value="Genomic_DNA"/>
</dbReference>
<organism evidence="2 3">
    <name type="scientific">Streptacidiphilus alkalitolerans</name>
    <dbReference type="NCBI Taxonomy" id="3342712"/>
    <lineage>
        <taxon>Bacteria</taxon>
        <taxon>Bacillati</taxon>
        <taxon>Actinomycetota</taxon>
        <taxon>Actinomycetes</taxon>
        <taxon>Kitasatosporales</taxon>
        <taxon>Streptomycetaceae</taxon>
        <taxon>Streptacidiphilus</taxon>
    </lineage>
</organism>
<proteinExistence type="predicted"/>
<dbReference type="Proteomes" id="UP001592582">
    <property type="component" value="Unassembled WGS sequence"/>
</dbReference>
<dbReference type="RefSeq" id="WP_380509928.1">
    <property type="nucleotide sequence ID" value="NZ_JBHEZX010000007.1"/>
</dbReference>
<keyword evidence="3" id="KW-1185">Reference proteome</keyword>
<protein>
    <submittedName>
        <fullName evidence="2">Uncharacterized protein</fullName>
    </submittedName>
</protein>
<evidence type="ECO:0000313" key="2">
    <source>
        <dbReference type="EMBL" id="MFC1411043.1"/>
    </source>
</evidence>
<comment type="caution">
    <text evidence="2">The sequence shown here is derived from an EMBL/GenBank/DDBJ whole genome shotgun (WGS) entry which is preliminary data.</text>
</comment>
<gene>
    <name evidence="2" type="ORF">ACEZDG_17425</name>
</gene>
<name>A0ABV6VBM6_9ACTN</name>
<feature type="compositionally biased region" description="Basic and acidic residues" evidence="1">
    <location>
        <begin position="35"/>
        <end position="50"/>
    </location>
</feature>
<evidence type="ECO:0000256" key="1">
    <source>
        <dbReference type="SAM" id="MobiDB-lite"/>
    </source>
</evidence>
<reference evidence="2 3" key="1">
    <citation type="submission" date="2024-09" db="EMBL/GenBank/DDBJ databases">
        <authorList>
            <person name="Lee S.D."/>
        </authorList>
    </citation>
    <scope>NUCLEOTIDE SEQUENCE [LARGE SCALE GENOMIC DNA]</scope>
    <source>
        <strain evidence="2 3">N1-1</strain>
    </source>
</reference>
<sequence length="58" mass="5813">MFRPIVPSRSAGPEPASSTIAGSSGSGSGPAEWRGSADPRGSGHRERAGADGHVLLVE</sequence>
<feature type="region of interest" description="Disordered" evidence="1">
    <location>
        <begin position="1"/>
        <end position="58"/>
    </location>
</feature>
<evidence type="ECO:0000313" key="3">
    <source>
        <dbReference type="Proteomes" id="UP001592582"/>
    </source>
</evidence>
<accession>A0ABV6VBM6</accession>